<dbReference type="Gene3D" id="3.30.565.40">
    <property type="entry name" value="Fervidobacterium nodosum Rt17-B1 like"/>
    <property type="match status" value="1"/>
</dbReference>
<sequence length="572" mass="66405">MKYKRNLIWLILIIAMLMAVGCKKNEETKKEAEIEESQETKESKAVKESKVKKEKQEKKSKKPHILLNEMNEHAYDSYEGEYLYNLRSIKISLKEEEGFDSLRKVIEEYNEKMEEKYAGMKEDMDFFGKQEIENRKDGFNSSILKDIVNTYIMRSDESIVSILNYEEYNHTGAKTMYSRESYNFDTRTGKILSFLDVVKDDESFFELVDDLAKKDYQESNITKPSEYVKGLKENDYKDLVWTVSPEGVTVYFDTGTLGSFTDGPQVITICFDEDDALFESKYVNKEKDYVFPILADNMTLHLDTDGDGERESVYVKNKYEQDKESLDIYTSGFEVFVGDKRKTFTDSEGSTYIVKKSGKYFMYVFEGESEISILTTLDLSDLENDDVNFSYLSLLSSDYSFEAEDNVEIYTYIEETFTDTDTFMVDEVGYVLGTIMTEREWYVGDEGIPMAKTERAKVNMPYVIRTLREVDCKEVDKDGKEKKSASIPEDSYLLFVYSDNESYVDVRIVDKDDVEVSEWSDVERYFTLKDENLPDYDGNCYRITLDSEGDEISYTIDGVDITEIFEGILFAG</sequence>
<name>A0A3P3QVJ9_9FIRM</name>
<evidence type="ECO:0000313" key="3">
    <source>
        <dbReference type="Proteomes" id="UP000272490"/>
    </source>
</evidence>
<evidence type="ECO:0000313" key="2">
    <source>
        <dbReference type="EMBL" id="RRJ24363.1"/>
    </source>
</evidence>
<dbReference type="AlphaFoldDB" id="A0A3P3QVJ9"/>
<dbReference type="Proteomes" id="UP000272490">
    <property type="component" value="Unassembled WGS sequence"/>
</dbReference>
<evidence type="ECO:0000256" key="1">
    <source>
        <dbReference type="SAM" id="MobiDB-lite"/>
    </source>
</evidence>
<dbReference type="PROSITE" id="PS51257">
    <property type="entry name" value="PROKAR_LIPOPROTEIN"/>
    <property type="match status" value="1"/>
</dbReference>
<accession>A0A3P3QVJ9</accession>
<gene>
    <name evidence="2" type="ORF">EHV10_13350</name>
</gene>
<proteinExistence type="predicted"/>
<comment type="caution">
    <text evidence="2">The sequence shown here is derived from an EMBL/GenBank/DDBJ whole genome shotgun (WGS) entry which is preliminary data.</text>
</comment>
<dbReference type="RefSeq" id="WP_128675072.1">
    <property type="nucleotide sequence ID" value="NZ_RRCO01000007.1"/>
</dbReference>
<organism evidence="2 3">
    <name type="scientific">Lachnoanaerobaculum gingivalis</name>
    <dbReference type="NCBI Taxonomy" id="2490855"/>
    <lineage>
        <taxon>Bacteria</taxon>
        <taxon>Bacillati</taxon>
        <taxon>Bacillota</taxon>
        <taxon>Clostridia</taxon>
        <taxon>Lachnospirales</taxon>
        <taxon>Lachnospiraceae</taxon>
        <taxon>Lachnoanaerobaculum</taxon>
    </lineage>
</organism>
<feature type="region of interest" description="Disordered" evidence="1">
    <location>
        <begin position="31"/>
        <end position="64"/>
    </location>
</feature>
<dbReference type="OrthoDB" id="2037786at2"/>
<protein>
    <submittedName>
        <fullName evidence="2">DUF3298 domain-containing protein</fullName>
    </submittedName>
</protein>
<keyword evidence="3" id="KW-1185">Reference proteome</keyword>
<reference evidence="2 3" key="1">
    <citation type="submission" date="2018-11" db="EMBL/GenBank/DDBJ databases">
        <title>Genome sequencing of Lachnoanaerobaculum sp. KCOM 2030 (= ChDC B114).</title>
        <authorList>
            <person name="Kook J.-K."/>
            <person name="Park S.-N."/>
            <person name="Lim Y.K."/>
        </authorList>
    </citation>
    <scope>NUCLEOTIDE SEQUENCE [LARGE SCALE GENOMIC DNA]</scope>
    <source>
        <strain evidence="2 3">KCOM 2030</strain>
    </source>
</reference>
<feature type="compositionally biased region" description="Basic and acidic residues" evidence="1">
    <location>
        <begin position="31"/>
        <end position="57"/>
    </location>
</feature>
<dbReference type="EMBL" id="RRCO01000007">
    <property type="protein sequence ID" value="RRJ24363.1"/>
    <property type="molecule type" value="Genomic_DNA"/>
</dbReference>